<feature type="domain" description="Zn-dependent metallo-hydrolase RNA specificity" evidence="1">
    <location>
        <begin position="177"/>
        <end position="207"/>
    </location>
</feature>
<dbReference type="PANTHER" id="PTHR43694">
    <property type="entry name" value="RIBONUCLEASE J"/>
    <property type="match status" value="1"/>
</dbReference>
<dbReference type="InterPro" id="IPR036866">
    <property type="entry name" value="RibonucZ/Hydroxyglut_hydro"/>
</dbReference>
<comment type="caution">
    <text evidence="2">The sequence shown here is derived from an EMBL/GenBank/DDBJ whole genome shotgun (WGS) entry which is preliminary data.</text>
</comment>
<gene>
    <name evidence="2" type="ORF">S01H4_01833</name>
</gene>
<evidence type="ECO:0000259" key="1">
    <source>
        <dbReference type="Pfam" id="PF07521"/>
    </source>
</evidence>
<dbReference type="PANTHER" id="PTHR43694:SF1">
    <property type="entry name" value="RIBONUCLEASE J"/>
    <property type="match status" value="1"/>
</dbReference>
<organism evidence="2">
    <name type="scientific">marine sediment metagenome</name>
    <dbReference type="NCBI Taxonomy" id="412755"/>
    <lineage>
        <taxon>unclassified sequences</taxon>
        <taxon>metagenomes</taxon>
        <taxon>ecological metagenomes</taxon>
    </lineage>
</organism>
<sequence length="232" mass="26597">MKLTIHRGSKEIGGTCIELQLATSRILIDFDLPLVDHSGFDALAFLIEGKDKKIFYSGDFRGHGRKSVLFDNIVKNPPNNIDYLILEGSMIGRDKGAYETEKDIENELISLFNKGNLVFMACSSQNIDRLVSIYRACVKSNRIFVIDPYTAFILDRLKKISPNIPQFDWGKHNIPIIEVHSSGHAYVEELQQFVKAIKPKHIIPNHTFYPEKYNEYFDGNIKFIKDKETVEL</sequence>
<dbReference type="Gene3D" id="3.60.15.10">
    <property type="entry name" value="Ribonuclease Z/Hydroxyacylglutathione hydrolase-like"/>
    <property type="match status" value="2"/>
</dbReference>
<dbReference type="SUPFAM" id="SSF56281">
    <property type="entry name" value="Metallo-hydrolase/oxidoreductase"/>
    <property type="match status" value="1"/>
</dbReference>
<evidence type="ECO:0000313" key="2">
    <source>
        <dbReference type="EMBL" id="GAG71273.1"/>
    </source>
</evidence>
<dbReference type="InterPro" id="IPR011108">
    <property type="entry name" value="RMMBL"/>
</dbReference>
<proteinExistence type="predicted"/>
<protein>
    <recommendedName>
        <fullName evidence="1">Zn-dependent metallo-hydrolase RNA specificity domain-containing protein</fullName>
    </recommendedName>
</protein>
<reference evidence="2" key="1">
    <citation type="journal article" date="2014" name="Front. Microbiol.">
        <title>High frequency of phylogenetically diverse reductive dehalogenase-homologous genes in deep subseafloor sedimentary metagenomes.</title>
        <authorList>
            <person name="Kawai M."/>
            <person name="Futagami T."/>
            <person name="Toyoda A."/>
            <person name="Takaki Y."/>
            <person name="Nishi S."/>
            <person name="Hori S."/>
            <person name="Arai W."/>
            <person name="Tsubouchi T."/>
            <person name="Morono Y."/>
            <person name="Uchiyama I."/>
            <person name="Ito T."/>
            <person name="Fujiyama A."/>
            <person name="Inagaki F."/>
            <person name="Takami H."/>
        </authorList>
    </citation>
    <scope>NUCLEOTIDE SEQUENCE</scope>
    <source>
        <strain evidence="2">Expedition CK06-06</strain>
    </source>
</reference>
<dbReference type="EMBL" id="BART01000362">
    <property type="protein sequence ID" value="GAG71273.1"/>
    <property type="molecule type" value="Genomic_DNA"/>
</dbReference>
<accession>X1AEX2</accession>
<dbReference type="Pfam" id="PF07521">
    <property type="entry name" value="RMMBL"/>
    <property type="match status" value="1"/>
</dbReference>
<dbReference type="AlphaFoldDB" id="X1AEX2"/>
<name>X1AEX2_9ZZZZ</name>